<protein>
    <recommendedName>
        <fullName evidence="4">3-keto-disaccharide hydrolase domain-containing protein</fullName>
    </recommendedName>
</protein>
<dbReference type="EMBL" id="CP139558">
    <property type="protein sequence ID" value="WPU96340.1"/>
    <property type="molecule type" value="Genomic_DNA"/>
</dbReference>
<dbReference type="Gene3D" id="2.60.120.560">
    <property type="entry name" value="Exo-inulinase, domain 1"/>
    <property type="match status" value="1"/>
</dbReference>
<evidence type="ECO:0008006" key="4">
    <source>
        <dbReference type="Google" id="ProtNLM"/>
    </source>
</evidence>
<proteinExistence type="predicted"/>
<accession>A0ABZ0TZ17</accession>
<dbReference type="RefSeq" id="WP_321565439.1">
    <property type="nucleotide sequence ID" value="NZ_CP139558.1"/>
</dbReference>
<feature type="chain" id="PRO_5046095312" description="3-keto-disaccharide hydrolase domain-containing protein" evidence="1">
    <location>
        <begin position="20"/>
        <end position="216"/>
    </location>
</feature>
<evidence type="ECO:0000313" key="2">
    <source>
        <dbReference type="EMBL" id="WPU96340.1"/>
    </source>
</evidence>
<evidence type="ECO:0000313" key="3">
    <source>
        <dbReference type="Proteomes" id="UP001324380"/>
    </source>
</evidence>
<reference evidence="2 3" key="1">
    <citation type="submission" date="2023-11" db="EMBL/GenBank/DDBJ databases">
        <title>Analysis of the Genomes of Mucilaginibacter gossypii cycad 4 and M. sabulilitoris SNA2: microbes with the potential for plant growth promotion.</title>
        <authorList>
            <person name="Hirsch A.M."/>
            <person name="Humm E."/>
            <person name="Rubbi M."/>
            <person name="Del Vecchio G."/>
            <person name="Ha S.M."/>
            <person name="Pellegrini M."/>
            <person name="Gunsalus R.P."/>
        </authorList>
    </citation>
    <scope>NUCLEOTIDE SEQUENCE [LARGE SCALE GENOMIC DNA]</scope>
    <source>
        <strain evidence="2 3">SNA2</strain>
    </source>
</reference>
<sequence>MKTISTTIALLFCLSCAFGQQNKAPDNEAAEKFKAYNRTVSITKDNNSIVVSVNEAEGPGIAWINGWQFTEGTIEFDVKGRDLLQQSFVGIAFHGVNDTTYEAVYFRPFNFKTTDPVRKLHAVQYIANPQFDWLKLRTDFNNQYEKPVNPVPNPDQWFHARVEIKGNMISVFVNHNPLPSLTVKQVVDLQGNMIGYWAGNGSNGNWKNLTITALKK</sequence>
<feature type="signal peptide" evidence="1">
    <location>
        <begin position="1"/>
        <end position="19"/>
    </location>
</feature>
<keyword evidence="3" id="KW-1185">Reference proteome</keyword>
<dbReference type="Proteomes" id="UP001324380">
    <property type="component" value="Chromosome"/>
</dbReference>
<organism evidence="2 3">
    <name type="scientific">Mucilaginibacter sabulilitoris</name>
    <dbReference type="NCBI Taxonomy" id="1173583"/>
    <lineage>
        <taxon>Bacteria</taxon>
        <taxon>Pseudomonadati</taxon>
        <taxon>Bacteroidota</taxon>
        <taxon>Sphingobacteriia</taxon>
        <taxon>Sphingobacteriales</taxon>
        <taxon>Sphingobacteriaceae</taxon>
        <taxon>Mucilaginibacter</taxon>
    </lineage>
</organism>
<keyword evidence="1" id="KW-0732">Signal</keyword>
<gene>
    <name evidence="2" type="ORF">SNE25_12505</name>
</gene>
<name>A0ABZ0TZ17_9SPHI</name>
<evidence type="ECO:0000256" key="1">
    <source>
        <dbReference type="SAM" id="SignalP"/>
    </source>
</evidence>